<organism evidence="13 14">
    <name type="scientific">Armadillidium nasatum</name>
    <dbReference type="NCBI Taxonomy" id="96803"/>
    <lineage>
        <taxon>Eukaryota</taxon>
        <taxon>Metazoa</taxon>
        <taxon>Ecdysozoa</taxon>
        <taxon>Arthropoda</taxon>
        <taxon>Crustacea</taxon>
        <taxon>Multicrustacea</taxon>
        <taxon>Malacostraca</taxon>
        <taxon>Eumalacostraca</taxon>
        <taxon>Peracarida</taxon>
        <taxon>Isopoda</taxon>
        <taxon>Oniscidea</taxon>
        <taxon>Crinocheta</taxon>
        <taxon>Armadillidiidae</taxon>
        <taxon>Armadillidium</taxon>
    </lineage>
</organism>
<dbReference type="PANTHER" id="PTHR11482">
    <property type="entry name" value="ARGININE/DIAMINOPIMELATE/ORNITHINE DECARBOXYLASE"/>
    <property type="match status" value="1"/>
</dbReference>
<dbReference type="InterPro" id="IPR022644">
    <property type="entry name" value="De-COase2_N"/>
</dbReference>
<evidence type="ECO:0000256" key="10">
    <source>
        <dbReference type="ARBA" id="ARBA00049127"/>
    </source>
</evidence>
<dbReference type="GO" id="GO:0033387">
    <property type="term" value="P:putrescine biosynthetic process from arginine, via ornithine"/>
    <property type="evidence" value="ECO:0007669"/>
    <property type="project" value="TreeGrafter"/>
</dbReference>
<evidence type="ECO:0000259" key="12">
    <source>
        <dbReference type="Pfam" id="PF02784"/>
    </source>
</evidence>
<evidence type="ECO:0000256" key="5">
    <source>
        <dbReference type="ARBA" id="ARBA00023239"/>
    </source>
</evidence>
<dbReference type="OrthoDB" id="5034579at2759"/>
<evidence type="ECO:0000256" key="2">
    <source>
        <dbReference type="ARBA" id="ARBA00008872"/>
    </source>
</evidence>
<name>A0A5N5SQP6_9CRUS</name>
<dbReference type="PRINTS" id="PR01182">
    <property type="entry name" value="ORNDCRBXLASE"/>
</dbReference>
<feature type="active site" description="Proton donor" evidence="11">
    <location>
        <position position="348"/>
    </location>
</feature>
<dbReference type="InterPro" id="IPR029066">
    <property type="entry name" value="PLP-binding_barrel"/>
</dbReference>
<dbReference type="EMBL" id="SEYY01021353">
    <property type="protein sequence ID" value="KAB7496444.1"/>
    <property type="molecule type" value="Genomic_DNA"/>
</dbReference>
<evidence type="ECO:0000256" key="4">
    <source>
        <dbReference type="ARBA" id="ARBA00023115"/>
    </source>
</evidence>
<comment type="function">
    <text evidence="8">Catalyzes the first and rate-limiting step of polyamine biosynthesis that converts ornithine into putrescine, which is the precursor for the polyamines, spermidine and spermine. Polyamines are essential for cell proliferation and are implicated in cellular processes, ranging from DNA replication to apoptosis.</text>
</comment>
<dbReference type="Gene3D" id="3.20.20.10">
    <property type="entry name" value="Alanine racemase"/>
    <property type="match status" value="1"/>
</dbReference>
<reference evidence="13 14" key="1">
    <citation type="journal article" date="2019" name="PLoS Biol.">
        <title>Sex chromosomes control vertical transmission of feminizing Wolbachia symbionts in an isopod.</title>
        <authorList>
            <person name="Becking T."/>
            <person name="Chebbi M.A."/>
            <person name="Giraud I."/>
            <person name="Moumen B."/>
            <person name="Laverre T."/>
            <person name="Caubet Y."/>
            <person name="Peccoud J."/>
            <person name="Gilbert C."/>
            <person name="Cordaux R."/>
        </authorList>
    </citation>
    <scope>NUCLEOTIDE SEQUENCE [LARGE SCALE GENOMIC DNA]</scope>
    <source>
        <strain evidence="13">ANa2</strain>
        <tissue evidence="13">Whole body excluding digestive tract and cuticle</tissue>
    </source>
</reference>
<protein>
    <recommendedName>
        <fullName evidence="7">ornithine decarboxylase</fullName>
        <ecNumber evidence="7">4.1.1.17</ecNumber>
    </recommendedName>
</protein>
<dbReference type="SUPFAM" id="SSF50621">
    <property type="entry name" value="Alanine racemase C-terminal domain-like"/>
    <property type="match status" value="1"/>
</dbReference>
<feature type="modified residue" description="N6-(pyridoxal phosphate)lysine" evidence="11">
    <location>
        <position position="65"/>
    </location>
</feature>
<dbReference type="InterPro" id="IPR009006">
    <property type="entry name" value="Ala_racemase/Decarboxylase_C"/>
</dbReference>
<dbReference type="InterPro" id="IPR000183">
    <property type="entry name" value="Orn/DAP/Arg_de-COase"/>
</dbReference>
<dbReference type="EC" id="4.1.1.17" evidence="7"/>
<dbReference type="PRINTS" id="PR01179">
    <property type="entry name" value="ODADCRBXLASE"/>
</dbReference>
<comment type="caution">
    <text evidence="13">The sequence shown here is derived from an EMBL/GenBank/DDBJ whole genome shotgun (WGS) entry which is preliminary data.</text>
</comment>
<evidence type="ECO:0000313" key="13">
    <source>
        <dbReference type="EMBL" id="KAB7496444.1"/>
    </source>
</evidence>
<dbReference type="FunFam" id="3.20.20.10:FF:000005">
    <property type="entry name" value="Ornithine decarboxylase"/>
    <property type="match status" value="1"/>
</dbReference>
<comment type="catalytic activity">
    <reaction evidence="10">
        <text>L-ornithine + H(+) = putrescine + CO2</text>
        <dbReference type="Rhea" id="RHEA:22964"/>
        <dbReference type="ChEBI" id="CHEBI:15378"/>
        <dbReference type="ChEBI" id="CHEBI:16526"/>
        <dbReference type="ChEBI" id="CHEBI:46911"/>
        <dbReference type="ChEBI" id="CHEBI:326268"/>
        <dbReference type="EC" id="4.1.1.17"/>
    </reaction>
</comment>
<dbReference type="InterPro" id="IPR022653">
    <property type="entry name" value="De-COase2_pyr-phos_BS"/>
</dbReference>
<comment type="similarity">
    <text evidence="2">Belongs to the Orn/Lys/Arg decarboxylase class-II family.</text>
</comment>
<keyword evidence="14" id="KW-1185">Reference proteome</keyword>
<dbReference type="GO" id="GO:0005737">
    <property type="term" value="C:cytoplasm"/>
    <property type="evidence" value="ECO:0007669"/>
    <property type="project" value="TreeGrafter"/>
</dbReference>
<evidence type="ECO:0000256" key="1">
    <source>
        <dbReference type="ARBA" id="ARBA00001933"/>
    </source>
</evidence>
<dbReference type="InterPro" id="IPR002433">
    <property type="entry name" value="Orn_de-COase"/>
</dbReference>
<evidence type="ECO:0000256" key="9">
    <source>
        <dbReference type="ARBA" id="ARBA00046672"/>
    </source>
</evidence>
<dbReference type="Pfam" id="PF02784">
    <property type="entry name" value="Orn_Arg_deC_N"/>
    <property type="match status" value="1"/>
</dbReference>
<evidence type="ECO:0000256" key="8">
    <source>
        <dbReference type="ARBA" id="ARBA00037173"/>
    </source>
</evidence>
<dbReference type="AlphaFoldDB" id="A0A5N5SQP6"/>
<evidence type="ECO:0000256" key="6">
    <source>
        <dbReference type="ARBA" id="ARBA00034115"/>
    </source>
</evidence>
<evidence type="ECO:0000256" key="7">
    <source>
        <dbReference type="ARBA" id="ARBA00034138"/>
    </source>
</evidence>
<keyword evidence="3 11" id="KW-0663">Pyridoxal phosphate</keyword>
<dbReference type="CDD" id="cd00622">
    <property type="entry name" value="PLPDE_III_ODC"/>
    <property type="match status" value="1"/>
</dbReference>
<dbReference type="PROSITE" id="PS00878">
    <property type="entry name" value="ODR_DC_2_1"/>
    <property type="match status" value="1"/>
</dbReference>
<dbReference type="Proteomes" id="UP000326759">
    <property type="component" value="Unassembled WGS sequence"/>
</dbReference>
<evidence type="ECO:0000256" key="11">
    <source>
        <dbReference type="PIRSR" id="PIRSR600183-50"/>
    </source>
</evidence>
<dbReference type="SUPFAM" id="SSF51419">
    <property type="entry name" value="PLP-binding barrel"/>
    <property type="match status" value="1"/>
</dbReference>
<gene>
    <name evidence="13" type="primary">azin2</name>
    <name evidence="13" type="ORF">Anas_09919</name>
</gene>
<comment type="pathway">
    <text evidence="6">Amine and polyamine biosynthesis; putrescine biosynthesis via L-ornithine pathway; putrescine from L-ornithine: step 1/1.</text>
</comment>
<sequence>MRLETKFFEEGLRILHDESVDDVVSEYMDSAQDESVMLFNIGDMVQKVKNWKLKMPRVKPFYAVKCNPNPTVLKVLAALGTGFDCASKAEMRNIVDLGVNPSRIIYAHTVKPKSHIKEAAALGINTMTFDNESELYKVKSVFPTARLVLRIRCDAKDSQCNLGMKFGANPEEIEPLLATVKALGLNFVGVSFHVGSGCREPHIYYEAIQRARDVFDLANSLGYSPYLLDVGGGFPGNLGTSIDEYAKYINRALQEFFPDDDVHVIAEPGRYIVASAFSLLTSVTAKREVEKKDQRKKMMYYLNDGVYGSFNGILFDHQTPKPIVIGNALDEKKKNIPLFESQIWGPTCDSVDEVIKTEMLPELNVGEWLLWRDMGAYTLPSMTTFNGFPGPNIHLVVPYHTLLLEDILNDKGQAALDKCSPLEPKGNQCDYPKIPSTRNLFEKDQDCHLMDQVKIAANITTLRVLEI</sequence>
<dbReference type="PANTHER" id="PTHR11482:SF6">
    <property type="entry name" value="ORNITHINE DECARBOXYLASE 1-RELATED"/>
    <property type="match status" value="1"/>
</dbReference>
<evidence type="ECO:0000256" key="3">
    <source>
        <dbReference type="ARBA" id="ARBA00022898"/>
    </source>
</evidence>
<evidence type="ECO:0000313" key="14">
    <source>
        <dbReference type="Proteomes" id="UP000326759"/>
    </source>
</evidence>
<comment type="subunit">
    <text evidence="9">Homodimer. Only the dimer is catalytically active, as the active sites are constructed of residues from both monomers.</text>
</comment>
<keyword evidence="4" id="KW-0620">Polyamine biosynthesis</keyword>
<feature type="domain" description="Orn/DAP/Arg decarboxylase 2 N-terminal" evidence="12">
    <location>
        <begin position="42"/>
        <end position="274"/>
    </location>
</feature>
<proteinExistence type="inferred from homology"/>
<dbReference type="Gene3D" id="2.40.37.10">
    <property type="entry name" value="Lyase, Ornithine Decarboxylase, Chain A, domain 1"/>
    <property type="match status" value="1"/>
</dbReference>
<comment type="cofactor">
    <cofactor evidence="1 11">
        <name>pyridoxal 5'-phosphate</name>
        <dbReference type="ChEBI" id="CHEBI:597326"/>
    </cofactor>
</comment>
<keyword evidence="5" id="KW-0456">Lyase</keyword>
<dbReference type="GO" id="GO:0004586">
    <property type="term" value="F:ornithine decarboxylase activity"/>
    <property type="evidence" value="ECO:0007669"/>
    <property type="project" value="UniProtKB-EC"/>
</dbReference>
<dbReference type="InterPro" id="IPR022657">
    <property type="entry name" value="De-COase2_CS"/>
</dbReference>
<dbReference type="PROSITE" id="PS00879">
    <property type="entry name" value="ODR_DC_2_2"/>
    <property type="match status" value="1"/>
</dbReference>
<accession>A0A5N5SQP6</accession>